<dbReference type="GO" id="GO:0031507">
    <property type="term" value="P:heterochromatin formation"/>
    <property type="evidence" value="ECO:0007669"/>
    <property type="project" value="TreeGrafter"/>
</dbReference>
<dbReference type="InterPro" id="IPR039008">
    <property type="entry name" value="IF_rod_dom"/>
</dbReference>
<dbReference type="SUPFAM" id="SSF74853">
    <property type="entry name" value="Lamin A/C globular tail domain"/>
    <property type="match status" value="1"/>
</dbReference>
<name>A0A8B9L105_ASTMX</name>
<dbReference type="InterPro" id="IPR001322">
    <property type="entry name" value="Lamin_tail_dom"/>
</dbReference>
<evidence type="ECO:0000256" key="10">
    <source>
        <dbReference type="SAM" id="Coils"/>
    </source>
</evidence>
<dbReference type="SUPFAM" id="SSF64593">
    <property type="entry name" value="Intermediate filament protein, coiled coil region"/>
    <property type="match status" value="2"/>
</dbReference>
<dbReference type="GO" id="GO:0006998">
    <property type="term" value="P:nuclear envelope organization"/>
    <property type="evidence" value="ECO:0007669"/>
    <property type="project" value="TreeGrafter"/>
</dbReference>
<dbReference type="Pfam" id="PF00038">
    <property type="entry name" value="Filament"/>
    <property type="match status" value="1"/>
</dbReference>
<comment type="similarity">
    <text evidence="9">Belongs to the intermediate filament family.</text>
</comment>
<dbReference type="Gene3D" id="2.60.40.1260">
    <property type="entry name" value="Lamin Tail domain"/>
    <property type="match status" value="1"/>
</dbReference>
<evidence type="ECO:0000256" key="8">
    <source>
        <dbReference type="ARBA" id="ARBA00024186"/>
    </source>
</evidence>
<evidence type="ECO:0000313" key="15">
    <source>
        <dbReference type="Proteomes" id="UP000694621"/>
    </source>
</evidence>
<evidence type="ECO:0000256" key="3">
    <source>
        <dbReference type="ARBA" id="ARBA00022754"/>
    </source>
</evidence>
<dbReference type="GO" id="GO:0005652">
    <property type="term" value="C:nuclear lamina"/>
    <property type="evidence" value="ECO:0007669"/>
    <property type="project" value="UniProtKB-SubCell"/>
</dbReference>
<dbReference type="GO" id="GO:0005882">
    <property type="term" value="C:intermediate filament"/>
    <property type="evidence" value="ECO:0007669"/>
    <property type="project" value="UniProtKB-KW"/>
</dbReference>
<feature type="domain" description="IF rod" evidence="13">
    <location>
        <begin position="28"/>
        <end position="384"/>
    </location>
</feature>
<keyword evidence="4 10" id="KW-0175">Coiled coil</keyword>
<dbReference type="GO" id="GO:0051664">
    <property type="term" value="P:nuclear pore localization"/>
    <property type="evidence" value="ECO:0007669"/>
    <property type="project" value="TreeGrafter"/>
</dbReference>
<evidence type="ECO:0000313" key="14">
    <source>
        <dbReference type="Ensembl" id="ENSAMXP00005044752.1"/>
    </source>
</evidence>
<feature type="compositionally biased region" description="Low complexity" evidence="11">
    <location>
        <begin position="386"/>
        <end position="405"/>
    </location>
</feature>
<evidence type="ECO:0000259" key="12">
    <source>
        <dbReference type="PROSITE" id="PS51841"/>
    </source>
</evidence>
<keyword evidence="6" id="KW-0449">Lipoprotein</keyword>
<dbReference type="Pfam" id="PF00932">
    <property type="entry name" value="LTD"/>
    <property type="match status" value="1"/>
</dbReference>
<dbReference type="Gene3D" id="1.20.5.1160">
    <property type="entry name" value="Vasodilator-stimulated phosphoprotein"/>
    <property type="match status" value="1"/>
</dbReference>
<feature type="coiled-coil region" evidence="10">
    <location>
        <begin position="32"/>
        <end position="218"/>
    </location>
</feature>
<evidence type="ECO:0000256" key="2">
    <source>
        <dbReference type="ARBA" id="ARBA00022553"/>
    </source>
</evidence>
<feature type="region of interest" description="Disordered" evidence="11">
    <location>
        <begin position="384"/>
        <end position="428"/>
    </location>
</feature>
<dbReference type="Ensembl" id="ENSAMXT00005048624.1">
    <property type="protein sequence ID" value="ENSAMXP00005044752.1"/>
    <property type="gene ID" value="ENSAMXG00005020652.1"/>
</dbReference>
<dbReference type="GO" id="GO:0090435">
    <property type="term" value="P:protein localization to nuclear envelope"/>
    <property type="evidence" value="ECO:0007669"/>
    <property type="project" value="TreeGrafter"/>
</dbReference>
<protein>
    <submittedName>
        <fullName evidence="14">Lamin B1</fullName>
    </submittedName>
</protein>
<keyword evidence="3 9" id="KW-0403">Intermediate filament</keyword>
<sequence>MATAPSTPAGRRMSSTPLSPTRITRLQEKEELSNLNDRLAIYIDKVRSLESENSVLHLQISEKEEVRSRELTGLKALYETELADARRSLDDTAKERARLQIELGKIRTEHEQLLQSYAKKDSDLAGCQARLKDVEALLNSKEASLATALSERKALEGSLADLQAQIHELEASLASARKQLGDETLLRVDLENRCQSLVEELEFRKNMFEEEIKDTRRRHETRLVEVDSGRQVEYEFKLAQALADMRQQHDDQVKVYKEEMEQTYMAKLENVRLSSEMNSSSASMAREDLKEASLRVESLTAQLSGLQKEARGWQDRINELESALAQEKDLSRRMLADKEREISEIRAKMQLQLEEYEQLLDVKLALDMEINAYRKLLEGEEERLKLSPSPSSRVTVSRASSSRSVRTTRGKRKRVDVEESEASSSVSIAHSASATGNVCIDELDVDGKFIRLHNTSDQDQPMVGFEMTRTIGDSSATYKFTPKYVLKAGQKVTIWASNAGVSSSPPTDLIWKSQSSWGTGENVKVANVIPSGSSKVAVRSTVFKTATVEEEEEDDEGVEVVEEHLFHQQGDPRAAKRGCSIM</sequence>
<feature type="coiled-coil region" evidence="10">
    <location>
        <begin position="282"/>
        <end position="355"/>
    </location>
</feature>
<feature type="domain" description="LTD" evidence="12">
    <location>
        <begin position="426"/>
        <end position="543"/>
    </location>
</feature>
<evidence type="ECO:0000256" key="11">
    <source>
        <dbReference type="SAM" id="MobiDB-lite"/>
    </source>
</evidence>
<dbReference type="GO" id="GO:0005200">
    <property type="term" value="F:structural constituent of cytoskeleton"/>
    <property type="evidence" value="ECO:0007669"/>
    <property type="project" value="TreeGrafter"/>
</dbReference>
<evidence type="ECO:0000256" key="7">
    <source>
        <dbReference type="ARBA" id="ARBA00023289"/>
    </source>
</evidence>
<dbReference type="SMART" id="SM01391">
    <property type="entry name" value="Filament"/>
    <property type="match status" value="1"/>
</dbReference>
<proteinExistence type="inferred from homology"/>
<keyword evidence="5" id="KW-0539">Nucleus</keyword>
<evidence type="ECO:0000256" key="6">
    <source>
        <dbReference type="ARBA" id="ARBA00023288"/>
    </source>
</evidence>
<evidence type="ECO:0000256" key="4">
    <source>
        <dbReference type="ARBA" id="ARBA00023054"/>
    </source>
</evidence>
<dbReference type="InterPro" id="IPR018039">
    <property type="entry name" value="IF_conserved"/>
</dbReference>
<accession>A0A8B9L105</accession>
<keyword evidence="1" id="KW-0488">Methylation</keyword>
<dbReference type="PANTHER" id="PTHR45721:SF3">
    <property type="entry name" value="LAMIN-B1"/>
    <property type="match status" value="1"/>
</dbReference>
<keyword evidence="2" id="KW-0597">Phosphoprotein</keyword>
<dbReference type="PROSITE" id="PS51842">
    <property type="entry name" value="IF_ROD_2"/>
    <property type="match status" value="1"/>
</dbReference>
<reference evidence="14" key="1">
    <citation type="submission" date="2025-08" db="UniProtKB">
        <authorList>
            <consortium name="Ensembl"/>
        </authorList>
    </citation>
    <scope>IDENTIFICATION</scope>
</reference>
<evidence type="ECO:0000259" key="13">
    <source>
        <dbReference type="PROSITE" id="PS51842"/>
    </source>
</evidence>
<dbReference type="Proteomes" id="UP000694621">
    <property type="component" value="Unplaced"/>
</dbReference>
<comment type="subcellular location">
    <subcellularLocation>
        <location evidence="8">Nucleus lamina</location>
    </subcellularLocation>
</comment>
<dbReference type="PANTHER" id="PTHR45721">
    <property type="entry name" value="LAMIN DM0-RELATED"/>
    <property type="match status" value="1"/>
</dbReference>
<dbReference type="PROSITE" id="PS51841">
    <property type="entry name" value="LTD"/>
    <property type="match status" value="1"/>
</dbReference>
<dbReference type="GO" id="GO:0007097">
    <property type="term" value="P:nuclear migration"/>
    <property type="evidence" value="ECO:0007669"/>
    <property type="project" value="TreeGrafter"/>
</dbReference>
<evidence type="ECO:0000256" key="1">
    <source>
        <dbReference type="ARBA" id="ARBA00022481"/>
    </source>
</evidence>
<dbReference type="AlphaFoldDB" id="A0A8B9L105"/>
<evidence type="ECO:0000256" key="9">
    <source>
        <dbReference type="RuleBase" id="RU000685"/>
    </source>
</evidence>
<feature type="region of interest" description="Disordered" evidence="11">
    <location>
        <begin position="1"/>
        <end position="20"/>
    </location>
</feature>
<organism evidence="14 15">
    <name type="scientific">Astyanax mexicanus</name>
    <name type="common">Blind cave fish</name>
    <name type="synonym">Astyanax fasciatus mexicanus</name>
    <dbReference type="NCBI Taxonomy" id="7994"/>
    <lineage>
        <taxon>Eukaryota</taxon>
        <taxon>Metazoa</taxon>
        <taxon>Chordata</taxon>
        <taxon>Craniata</taxon>
        <taxon>Vertebrata</taxon>
        <taxon>Euteleostomi</taxon>
        <taxon>Actinopterygii</taxon>
        <taxon>Neopterygii</taxon>
        <taxon>Teleostei</taxon>
        <taxon>Ostariophysi</taxon>
        <taxon>Characiformes</taxon>
        <taxon>Characoidei</taxon>
        <taxon>Acestrorhamphidae</taxon>
        <taxon>Acestrorhamphinae</taxon>
        <taxon>Astyanax</taxon>
    </lineage>
</organism>
<dbReference type="PROSITE" id="PS00226">
    <property type="entry name" value="IF_ROD_1"/>
    <property type="match status" value="1"/>
</dbReference>
<evidence type="ECO:0000256" key="5">
    <source>
        <dbReference type="ARBA" id="ARBA00023242"/>
    </source>
</evidence>
<keyword evidence="7" id="KW-0636">Prenylation</keyword>
<dbReference type="InterPro" id="IPR036415">
    <property type="entry name" value="Lamin_tail_dom_sf"/>
</dbReference>
<dbReference type="Gene3D" id="1.20.5.170">
    <property type="match status" value="1"/>
</dbReference>